<reference evidence="2 3" key="1">
    <citation type="submission" date="2019-09" db="EMBL/GenBank/DDBJ databases">
        <title>Isolation of a novel species in the genus Cupriavidus from patients with sepsis using whole genome sequencing.</title>
        <authorList>
            <person name="Kweon O.J."/>
            <person name="Lee M.-K."/>
        </authorList>
    </citation>
    <scope>NUCLEOTIDE SEQUENCE [LARGE SCALE GENOMIC DNA]</scope>
    <source>
        <strain evidence="2 3">MKL-01</strain>
    </source>
</reference>
<dbReference type="AlphaFoldDB" id="A0A5M8A173"/>
<evidence type="ECO:0000313" key="2">
    <source>
        <dbReference type="EMBL" id="KAA6117457.1"/>
    </source>
</evidence>
<feature type="transmembrane region" description="Helical" evidence="1">
    <location>
        <begin position="248"/>
        <end position="270"/>
    </location>
</feature>
<keyword evidence="1" id="KW-0472">Membrane</keyword>
<keyword evidence="1" id="KW-1133">Transmembrane helix</keyword>
<comment type="caution">
    <text evidence="2">The sequence shown here is derived from an EMBL/GenBank/DDBJ whole genome shotgun (WGS) entry which is preliminary data.</text>
</comment>
<dbReference type="EMBL" id="VWRN01000067">
    <property type="protein sequence ID" value="KAA6117457.1"/>
    <property type="molecule type" value="Genomic_DNA"/>
</dbReference>
<feature type="transmembrane region" description="Helical" evidence="1">
    <location>
        <begin position="206"/>
        <end position="228"/>
    </location>
</feature>
<feature type="transmembrane region" description="Helical" evidence="1">
    <location>
        <begin position="343"/>
        <end position="363"/>
    </location>
</feature>
<dbReference type="Proteomes" id="UP000324324">
    <property type="component" value="Unassembled WGS sequence"/>
</dbReference>
<evidence type="ECO:0000313" key="3">
    <source>
        <dbReference type="Proteomes" id="UP000324324"/>
    </source>
</evidence>
<dbReference type="RefSeq" id="WP_150084686.1">
    <property type="nucleotide sequence ID" value="NZ_VWRN01000067.1"/>
</dbReference>
<feature type="transmembrane region" description="Helical" evidence="1">
    <location>
        <begin position="33"/>
        <end position="58"/>
    </location>
</feature>
<feature type="transmembrane region" description="Helical" evidence="1">
    <location>
        <begin position="369"/>
        <end position="390"/>
    </location>
</feature>
<accession>A0A5M8A173</accession>
<proteinExistence type="predicted"/>
<gene>
    <name evidence="2" type="ORF">F1599_23285</name>
</gene>
<keyword evidence="3" id="KW-1185">Reference proteome</keyword>
<name>A0A5M8A173_9BURK</name>
<protein>
    <submittedName>
        <fullName evidence="2">Uncharacterized protein</fullName>
    </submittedName>
</protein>
<keyword evidence="1" id="KW-0812">Transmembrane</keyword>
<sequence>MSEGCGHISCASRIVERTDALPQARHVALANSVLYFGWSGIALYKAGAFAEAIVAFFRANPSSSVLTARFSTDGPRHAISQAAMGLSTAASIVEIVITTVVFGRHLRARFRIARQLVATGELRAIFIERIAHQKRAARISKAMAVTAASRGAVAACPPDGSTSVQPCPTSVRADGGAMAVLATGYLHYQTAQMDRREATDTLKHSFVMFTRDGVLQAAGVGCNLALLWDSLKVSELLHLATVPIHATATAICGFAFSLGCGALHVIAGAVRWRDGLKKQAAASEVLNAIRRAKRTVKEAKESQQAELVDAATVAESLLSHAKRNERRAEDDARHQIRLGKWRMIYGGAAMAVGGISLALFLVAGGVSTGGILFGIVGGLVLAGWTLYAGYRHRHAASSIQAAIDKGNNVVTAGTGTRPEKALDEQPDTQPLSLDDAIEQAILLLDRTRNPHPDARRLIKQTLKELGVSPGDLWPLRYCSSDPAARDPVIEELKIRIHNVVDGDGARCAAEKRLAPDREAKPVAVS</sequence>
<evidence type="ECO:0000256" key="1">
    <source>
        <dbReference type="SAM" id="Phobius"/>
    </source>
</evidence>
<organism evidence="2 3">
    <name type="scientific">Cupriavidus cauae</name>
    <dbReference type="NCBI Taxonomy" id="2608999"/>
    <lineage>
        <taxon>Bacteria</taxon>
        <taxon>Pseudomonadati</taxon>
        <taxon>Pseudomonadota</taxon>
        <taxon>Betaproteobacteria</taxon>
        <taxon>Burkholderiales</taxon>
        <taxon>Burkholderiaceae</taxon>
        <taxon>Cupriavidus</taxon>
    </lineage>
</organism>
<feature type="transmembrane region" description="Helical" evidence="1">
    <location>
        <begin position="78"/>
        <end position="102"/>
    </location>
</feature>